<name>A0ABY7EVV9_MYAAR</name>
<dbReference type="Proteomes" id="UP001164746">
    <property type="component" value="Chromosome 8"/>
</dbReference>
<dbReference type="PANTHER" id="PTHR11161">
    <property type="entry name" value="O-ACYLTRANSFERASE"/>
    <property type="match status" value="1"/>
</dbReference>
<feature type="transmembrane region" description="Helical" evidence="1">
    <location>
        <begin position="401"/>
        <end position="422"/>
    </location>
</feature>
<keyword evidence="1" id="KW-1133">Transmembrane helix</keyword>
<evidence type="ECO:0000313" key="3">
    <source>
        <dbReference type="EMBL" id="WAR11321.1"/>
    </source>
</evidence>
<reference evidence="3" key="1">
    <citation type="submission" date="2022-11" db="EMBL/GenBank/DDBJ databases">
        <title>Centuries of genome instability and evolution in soft-shell clam transmissible cancer (bioRxiv).</title>
        <authorList>
            <person name="Hart S.F.M."/>
            <person name="Yonemitsu M.A."/>
            <person name="Giersch R.M."/>
            <person name="Beal B.F."/>
            <person name="Arriagada G."/>
            <person name="Davis B.W."/>
            <person name="Ostrander E.A."/>
            <person name="Goff S.P."/>
            <person name="Metzger M.J."/>
        </authorList>
    </citation>
    <scope>NUCLEOTIDE SEQUENCE</scope>
    <source>
        <strain evidence="3">MELC-2E11</strain>
        <tissue evidence="3">Siphon/mantle</tissue>
    </source>
</reference>
<gene>
    <name evidence="3" type="ORF">MAR_025501</name>
</gene>
<protein>
    <submittedName>
        <fullName evidence="3">NRF6-like protein</fullName>
    </submittedName>
</protein>
<dbReference type="EMBL" id="CP111019">
    <property type="protein sequence ID" value="WAR11321.1"/>
    <property type="molecule type" value="Genomic_DNA"/>
</dbReference>
<accession>A0ABY7EVV9</accession>
<feature type="domain" description="Acyltransferase 3" evidence="2">
    <location>
        <begin position="98"/>
        <end position="455"/>
    </location>
</feature>
<dbReference type="InterPro" id="IPR002656">
    <property type="entry name" value="Acyl_transf_3_dom"/>
</dbReference>
<feature type="transmembrane region" description="Helical" evidence="1">
    <location>
        <begin position="369"/>
        <end position="389"/>
    </location>
</feature>
<dbReference type="InterPro" id="IPR052728">
    <property type="entry name" value="O2_lipid_transport_reg"/>
</dbReference>
<evidence type="ECO:0000259" key="2">
    <source>
        <dbReference type="Pfam" id="PF01757"/>
    </source>
</evidence>
<keyword evidence="1" id="KW-0472">Membrane</keyword>
<proteinExistence type="predicted"/>
<keyword evidence="1" id="KW-0812">Transmembrane</keyword>
<feature type="transmembrane region" description="Helical" evidence="1">
    <location>
        <begin position="236"/>
        <end position="265"/>
    </location>
</feature>
<evidence type="ECO:0000313" key="4">
    <source>
        <dbReference type="Proteomes" id="UP001164746"/>
    </source>
</evidence>
<feature type="transmembrane region" description="Helical" evidence="1">
    <location>
        <begin position="434"/>
        <end position="456"/>
    </location>
</feature>
<organism evidence="3 4">
    <name type="scientific">Mya arenaria</name>
    <name type="common">Soft-shell clam</name>
    <dbReference type="NCBI Taxonomy" id="6604"/>
    <lineage>
        <taxon>Eukaryota</taxon>
        <taxon>Metazoa</taxon>
        <taxon>Spiralia</taxon>
        <taxon>Lophotrochozoa</taxon>
        <taxon>Mollusca</taxon>
        <taxon>Bivalvia</taxon>
        <taxon>Autobranchia</taxon>
        <taxon>Heteroconchia</taxon>
        <taxon>Euheterodonta</taxon>
        <taxon>Imparidentia</taxon>
        <taxon>Neoheterodontei</taxon>
        <taxon>Myida</taxon>
        <taxon>Myoidea</taxon>
        <taxon>Myidae</taxon>
        <taxon>Mya</taxon>
    </lineage>
</organism>
<dbReference type="PANTHER" id="PTHR11161:SF0">
    <property type="entry name" value="O-ACYLTRANSFERASE LIKE PROTEIN"/>
    <property type="match status" value="1"/>
</dbReference>
<feature type="transmembrane region" description="Helical" evidence="1">
    <location>
        <begin position="296"/>
        <end position="314"/>
    </location>
</feature>
<sequence length="472" mass="53530">MKLNEQPKEKNTADISGNATVNRVGLNAYINGAYQPAGDTGDKDKNNPVLEMIGESSRTEIKPTHGRSTLEKICLAFSAYSNGVKILSTEQGAGSLGALHGIRFLSMAWVILGHTLVYSGTVSAEEPFVLRRNFCRGVLVAYLALRELKKVGGAKRLNWFIFYFHRFWRLTPPYMLVIMVGTVLLPYAISGPFWPEGDLSFMAACRKNWWTNLLYCMGWSWYLANDMQFYIISPLILLPLFYNIFAGAACGLVLLAASITATWIISSKHEYSAQANYPYAPYPKDGDYGKTLYTPSYARICPYIIGLFVGYILYRTRCKIRIPKTINILGWFLSLAVFCTVTYSLYTDKRSHILSLHESAAYFSLHRTGWGLAMAWVIVACCTGYGGWINELLSWRGFIPLSRLTYCAYLIHPLVMLTFYMNRRQLTYFTQFELVYLFVGHLTMSYGLSFIVSLVFEAPMMGLEKAVLRKRK</sequence>
<feature type="transmembrane region" description="Helical" evidence="1">
    <location>
        <begin position="170"/>
        <end position="189"/>
    </location>
</feature>
<dbReference type="Pfam" id="PF01757">
    <property type="entry name" value="Acyl_transf_3"/>
    <property type="match status" value="1"/>
</dbReference>
<keyword evidence="4" id="KW-1185">Reference proteome</keyword>
<feature type="transmembrane region" description="Helical" evidence="1">
    <location>
        <begin position="326"/>
        <end position="346"/>
    </location>
</feature>
<evidence type="ECO:0000256" key="1">
    <source>
        <dbReference type="SAM" id="Phobius"/>
    </source>
</evidence>